<dbReference type="Pfam" id="PF01546">
    <property type="entry name" value="Peptidase_M20"/>
    <property type="match status" value="1"/>
</dbReference>
<keyword evidence="3 5" id="KW-0378">Hydrolase</keyword>
<protein>
    <submittedName>
        <fullName evidence="5">M20/M25/M40 family metallo-hydrolase</fullName>
    </submittedName>
</protein>
<evidence type="ECO:0000313" key="6">
    <source>
        <dbReference type="Proteomes" id="UP000476332"/>
    </source>
</evidence>
<organism evidence="5 6">
    <name type="scientific">Aurantimonas aggregata</name>
    <dbReference type="NCBI Taxonomy" id="2047720"/>
    <lineage>
        <taxon>Bacteria</taxon>
        <taxon>Pseudomonadati</taxon>
        <taxon>Pseudomonadota</taxon>
        <taxon>Alphaproteobacteria</taxon>
        <taxon>Hyphomicrobiales</taxon>
        <taxon>Aurantimonadaceae</taxon>
        <taxon>Aurantimonas</taxon>
    </lineage>
</organism>
<proteinExistence type="predicted"/>
<keyword evidence="6" id="KW-1185">Reference proteome</keyword>
<evidence type="ECO:0000259" key="4">
    <source>
        <dbReference type="Pfam" id="PF07687"/>
    </source>
</evidence>
<comment type="caution">
    <text evidence="5">The sequence shown here is derived from an EMBL/GenBank/DDBJ whole genome shotgun (WGS) entry which is preliminary data.</text>
</comment>
<gene>
    <name evidence="5" type="ORF">GTW51_08585</name>
</gene>
<feature type="domain" description="Peptidase M20 dimerisation" evidence="4">
    <location>
        <begin position="207"/>
        <end position="359"/>
    </location>
</feature>
<evidence type="ECO:0000256" key="2">
    <source>
        <dbReference type="ARBA" id="ARBA00022723"/>
    </source>
</evidence>
<dbReference type="GO" id="GO:0006508">
    <property type="term" value="P:proteolysis"/>
    <property type="evidence" value="ECO:0007669"/>
    <property type="project" value="UniProtKB-KW"/>
</dbReference>
<name>A0A6L9MG37_9HYPH</name>
<dbReference type="RefSeq" id="WP_163043499.1">
    <property type="nucleotide sequence ID" value="NZ_JAAAMJ010000004.1"/>
</dbReference>
<keyword evidence="1" id="KW-0645">Protease</keyword>
<dbReference type="Gene3D" id="3.40.630.10">
    <property type="entry name" value="Zn peptidases"/>
    <property type="match status" value="1"/>
</dbReference>
<accession>A0A6L9MG37</accession>
<dbReference type="InterPro" id="IPR051458">
    <property type="entry name" value="Cyt/Met_Dipeptidase"/>
</dbReference>
<dbReference type="Proteomes" id="UP000476332">
    <property type="component" value="Unassembled WGS sequence"/>
</dbReference>
<sequence>MSNGIGTRESGVSAARDYVTNGTFKAELARRVAVPSESPREDSGPDHRRYLTQEIAPDLEAMGFTTRILENPAAERLPVLFAERIEDAALPTILTYGHGDVLWGMGGDWKEGRDPFRLDEADGRLFGRGTVDNKGQHTINIAALRCVLEAKGKLGFNVKVMIEMGEESGSPGLVEIAAAHRDLFAADVLIASDGPRTAPGTPTMFLGARGGMGFHLIADERPGAYHSGNWGGLLVNPGIRLAHALATITDAKGRLAIREWTPGEIPENVRKALSTISLEPDASDPETDPEWGEPGLVGPDQVFGWSSFEILAYTCGRPEAPVNAVPGNARATCQLRYVVGVETDRILPALREHLDAHGFQDIAIEPMKRGFFTATRTDPDNEWVRLVAASIEQTTGKVPAILPNLGGSLPNEIFVETLGMPTVWVPHSHRACGQHAPDEHMLLSVAEEAAMMMAGIFHDIGERTA</sequence>
<dbReference type="NCBIfam" id="NF005478">
    <property type="entry name" value="PRK07079.1"/>
    <property type="match status" value="1"/>
</dbReference>
<evidence type="ECO:0000256" key="3">
    <source>
        <dbReference type="ARBA" id="ARBA00022801"/>
    </source>
</evidence>
<evidence type="ECO:0000313" key="5">
    <source>
        <dbReference type="EMBL" id="NDV86757.1"/>
    </source>
</evidence>
<dbReference type="PANTHER" id="PTHR43270:SF12">
    <property type="entry name" value="SUCCINYL-DIAMINOPIMELATE DESUCCINYLASE"/>
    <property type="match status" value="1"/>
</dbReference>
<dbReference type="AlphaFoldDB" id="A0A6L9MG37"/>
<dbReference type="Gene3D" id="3.30.70.360">
    <property type="match status" value="1"/>
</dbReference>
<reference evidence="5 6" key="1">
    <citation type="submission" date="2020-01" db="EMBL/GenBank/DDBJ databases">
        <title>Genomes of bacteria type strains.</title>
        <authorList>
            <person name="Chen J."/>
            <person name="Zhu S."/>
            <person name="Chen J."/>
        </authorList>
    </citation>
    <scope>NUCLEOTIDE SEQUENCE [LARGE SCALE GENOMIC DNA]</scope>
    <source>
        <strain evidence="5 6">KCTC 52919</strain>
    </source>
</reference>
<dbReference type="InterPro" id="IPR002933">
    <property type="entry name" value="Peptidase_M20"/>
</dbReference>
<dbReference type="GO" id="GO:0008233">
    <property type="term" value="F:peptidase activity"/>
    <property type="evidence" value="ECO:0007669"/>
    <property type="project" value="UniProtKB-KW"/>
</dbReference>
<evidence type="ECO:0000256" key="1">
    <source>
        <dbReference type="ARBA" id="ARBA00022670"/>
    </source>
</evidence>
<keyword evidence="2" id="KW-0479">Metal-binding</keyword>
<dbReference type="GO" id="GO:0046872">
    <property type="term" value="F:metal ion binding"/>
    <property type="evidence" value="ECO:0007669"/>
    <property type="project" value="UniProtKB-KW"/>
</dbReference>
<dbReference type="EMBL" id="JAAAMJ010000004">
    <property type="protein sequence ID" value="NDV86757.1"/>
    <property type="molecule type" value="Genomic_DNA"/>
</dbReference>
<dbReference type="InterPro" id="IPR011650">
    <property type="entry name" value="Peptidase_M20_dimer"/>
</dbReference>
<dbReference type="Pfam" id="PF07687">
    <property type="entry name" value="M20_dimer"/>
    <property type="match status" value="1"/>
</dbReference>
<dbReference type="SUPFAM" id="SSF53187">
    <property type="entry name" value="Zn-dependent exopeptidases"/>
    <property type="match status" value="1"/>
</dbReference>
<dbReference type="PANTHER" id="PTHR43270">
    <property type="entry name" value="BETA-ALA-HIS DIPEPTIDASE"/>
    <property type="match status" value="1"/>
</dbReference>